<evidence type="ECO:0000313" key="5">
    <source>
        <dbReference type="EMBL" id="GKX31960.1"/>
    </source>
</evidence>
<evidence type="ECO:0000256" key="2">
    <source>
        <dbReference type="ARBA" id="ARBA00022670"/>
    </source>
</evidence>
<dbReference type="GO" id="GO:0008236">
    <property type="term" value="F:serine-type peptidase activity"/>
    <property type="evidence" value="ECO:0007669"/>
    <property type="project" value="UniProtKB-KW"/>
</dbReference>
<keyword evidence="4" id="KW-0720">Serine protease</keyword>
<organism evidence="5 6">
    <name type="scientific">Vallitalea longa</name>
    <dbReference type="NCBI Taxonomy" id="2936439"/>
    <lineage>
        <taxon>Bacteria</taxon>
        <taxon>Bacillati</taxon>
        <taxon>Bacillota</taxon>
        <taxon>Clostridia</taxon>
        <taxon>Lachnospirales</taxon>
        <taxon>Vallitaleaceae</taxon>
        <taxon>Vallitalea</taxon>
    </lineage>
</organism>
<sequence length="243" mass="27792">MRHIFAIGGGEIRLHDTFTIDKMIVEAANKKHPNLLFIPTASGEPEGYIEVIENIYGQELGCNVETLYLIKEDADYQQIRKKIIQSDIVYVGGGDTYSMLKLWKEHKVDKLLIEAYNNGTILSGLSAGSICWFEYGHSDSDIISNRSTRFIKINGLGLIKALHCPHYNEQERIEDFEKLLSESDDIGIAIENNCAIEIFEDKYRIIKSVEDAHAYKIYKKENKIHKEELVNTDYCNLDLLLSK</sequence>
<dbReference type="AlphaFoldDB" id="A0A9W5YD95"/>
<dbReference type="Pfam" id="PF03575">
    <property type="entry name" value="Peptidase_S51"/>
    <property type="match status" value="1"/>
</dbReference>
<keyword evidence="3" id="KW-0378">Hydrolase</keyword>
<dbReference type="InterPro" id="IPR005320">
    <property type="entry name" value="Peptidase_S51"/>
</dbReference>
<accession>A0A9W5YD95</accession>
<evidence type="ECO:0000313" key="6">
    <source>
        <dbReference type="Proteomes" id="UP001144256"/>
    </source>
</evidence>
<evidence type="ECO:0000256" key="1">
    <source>
        <dbReference type="ARBA" id="ARBA00006534"/>
    </source>
</evidence>
<dbReference type="Proteomes" id="UP001144256">
    <property type="component" value="Unassembled WGS sequence"/>
</dbReference>
<comment type="caution">
    <text evidence="5">The sequence shown here is derived from an EMBL/GenBank/DDBJ whole genome shotgun (WGS) entry which is preliminary data.</text>
</comment>
<dbReference type="RefSeq" id="WP_281819315.1">
    <property type="nucleotide sequence ID" value="NZ_BRLB01000023.1"/>
</dbReference>
<name>A0A9W5YD95_9FIRM</name>
<comment type="similarity">
    <text evidence="1">Belongs to the peptidase S51 family.</text>
</comment>
<protein>
    <submittedName>
        <fullName evidence="5">Peptidase E</fullName>
    </submittedName>
</protein>
<dbReference type="EMBL" id="BRLB01000023">
    <property type="protein sequence ID" value="GKX31960.1"/>
    <property type="molecule type" value="Genomic_DNA"/>
</dbReference>
<reference evidence="5" key="1">
    <citation type="submission" date="2022-06" db="EMBL/GenBank/DDBJ databases">
        <title>Vallitalea longa sp. nov., an anaerobic bacterium isolated from marine sediment.</title>
        <authorList>
            <person name="Hirano S."/>
            <person name="Terahara T."/>
            <person name="Mori K."/>
            <person name="Hamada M."/>
            <person name="Matsumoto R."/>
            <person name="Kobayashi T."/>
        </authorList>
    </citation>
    <scope>NUCLEOTIDE SEQUENCE</scope>
    <source>
        <strain evidence="5">SH18-1</strain>
    </source>
</reference>
<dbReference type="Gene3D" id="3.40.50.880">
    <property type="match status" value="1"/>
</dbReference>
<dbReference type="GO" id="GO:0006508">
    <property type="term" value="P:proteolysis"/>
    <property type="evidence" value="ECO:0007669"/>
    <property type="project" value="UniProtKB-KW"/>
</dbReference>
<dbReference type="CDD" id="cd03146">
    <property type="entry name" value="GAT1_Peptidase_E"/>
    <property type="match status" value="1"/>
</dbReference>
<evidence type="ECO:0000256" key="4">
    <source>
        <dbReference type="ARBA" id="ARBA00022825"/>
    </source>
</evidence>
<gene>
    <name evidence="5" type="primary">pepE</name>
    <name evidence="5" type="ORF">SH1V18_44400</name>
</gene>
<keyword evidence="6" id="KW-1185">Reference proteome</keyword>
<dbReference type="InterPro" id="IPR029062">
    <property type="entry name" value="Class_I_gatase-like"/>
</dbReference>
<dbReference type="SUPFAM" id="SSF52317">
    <property type="entry name" value="Class I glutamine amidotransferase-like"/>
    <property type="match status" value="1"/>
</dbReference>
<evidence type="ECO:0000256" key="3">
    <source>
        <dbReference type="ARBA" id="ARBA00022801"/>
    </source>
</evidence>
<dbReference type="PANTHER" id="PTHR20842">
    <property type="entry name" value="PROTEASE S51 ALPHA-ASPARTYL DIPEPTIDASE"/>
    <property type="match status" value="1"/>
</dbReference>
<proteinExistence type="inferred from homology"/>
<dbReference type="PANTHER" id="PTHR20842:SF0">
    <property type="entry name" value="ALPHA-ASPARTYL DIPEPTIDASE"/>
    <property type="match status" value="1"/>
</dbReference>
<keyword evidence="2" id="KW-0645">Protease</keyword>